<evidence type="ECO:0000256" key="7">
    <source>
        <dbReference type="ARBA" id="ARBA00023128"/>
    </source>
</evidence>
<name>A0A1E3QSG0_9ASCO</name>
<protein>
    <recommendedName>
        <fullName evidence="10">Mitochondrial glycine transporter</fullName>
    </recommendedName>
    <alternativeName>
        <fullName evidence="10">Solute carrier family 25 member 38 homolog</fullName>
    </alternativeName>
</protein>
<feature type="repeat" description="Solcar" evidence="11">
    <location>
        <begin position="219"/>
        <end position="307"/>
    </location>
</feature>
<dbReference type="SUPFAM" id="SSF103506">
    <property type="entry name" value="Mitochondrial carrier"/>
    <property type="match status" value="1"/>
</dbReference>
<dbReference type="InterPro" id="IPR018108">
    <property type="entry name" value="MCP_transmembrane"/>
</dbReference>
<dbReference type="Proteomes" id="UP000094336">
    <property type="component" value="Unassembled WGS sequence"/>
</dbReference>
<dbReference type="RefSeq" id="XP_018985906.1">
    <property type="nucleotide sequence ID" value="XM_019128491.1"/>
</dbReference>
<dbReference type="AlphaFoldDB" id="A0A1E3QSG0"/>
<dbReference type="PROSITE" id="PS50920">
    <property type="entry name" value="SOLCAR"/>
    <property type="match status" value="3"/>
</dbReference>
<evidence type="ECO:0000256" key="4">
    <source>
        <dbReference type="ARBA" id="ARBA00022737"/>
    </source>
</evidence>
<sequence length="320" mass="35269">MSKPSNTVHLYAGFSGGLTSSLLLQPLDLLKTRLQQSNGATLTKELRKITNIRELWKGTLPSCVRTSVGSGLYLSCLNVLRTNLAAYHQKHDLVPVRQTSSSTLPKLTMQENLATGALARSIIGFCTMPVTILKVRYESTLYNYTSINQAVRSIYYAQAPGESLTAMRGSLRNFFKGYWVTTARDAPNAGLYVLFYEKLKLLAPKFLAHEDSAMFSTSTSAMINSVAAFTSSCLSTAITAPFDTIKTRLQLLGDTKNGRITTSRQVLVHILTKERFVNLFDGLSMRLLRKGLSAGIAWCIYEELVKLSATTNSQETVLKG</sequence>
<keyword evidence="6 10" id="KW-1133">Transmembrane helix</keyword>
<comment type="subcellular location">
    <subcellularLocation>
        <location evidence="1">Membrane</location>
        <topology evidence="1">Multi-pass membrane protein</topology>
    </subcellularLocation>
    <subcellularLocation>
        <location evidence="10">Mitochondrion inner membrane</location>
        <topology evidence="10">Multi-pass membrane protein</topology>
    </subcellularLocation>
</comment>
<keyword evidence="3 10" id="KW-0812">Transmembrane</keyword>
<keyword evidence="8 10" id="KW-0472">Membrane</keyword>
<keyword evidence="4 10" id="KW-0677">Repeat</keyword>
<dbReference type="Gene3D" id="1.50.40.10">
    <property type="entry name" value="Mitochondrial carrier domain"/>
    <property type="match status" value="1"/>
</dbReference>
<dbReference type="GeneID" id="30146344"/>
<evidence type="ECO:0000256" key="11">
    <source>
        <dbReference type="PROSITE-ProRule" id="PRU00282"/>
    </source>
</evidence>
<dbReference type="PANTHER" id="PTHR46181:SF3">
    <property type="entry name" value="MITOCHONDRIAL GLYCINE TRANSPORTER"/>
    <property type="match status" value="1"/>
</dbReference>
<comment type="function">
    <text evidence="10">Mitochondrial glycine transporter that imports glycine into the mitochondrial matrix. Plays an important role in providing glycine for the first enzymatic step in heme biosynthesis, the condensation of glycine with succinyl-CoA to produce 5-aminolevulinate (ALA) in the miochondrial matrix.</text>
</comment>
<keyword evidence="2 10" id="KW-0813">Transport</keyword>
<dbReference type="STRING" id="984486.A0A1E3QSG0"/>
<accession>A0A1E3QSG0</accession>
<organism evidence="12 13">
    <name type="scientific">Babjeviella inositovora NRRL Y-12698</name>
    <dbReference type="NCBI Taxonomy" id="984486"/>
    <lineage>
        <taxon>Eukaryota</taxon>
        <taxon>Fungi</taxon>
        <taxon>Dikarya</taxon>
        <taxon>Ascomycota</taxon>
        <taxon>Saccharomycotina</taxon>
        <taxon>Pichiomycetes</taxon>
        <taxon>Serinales incertae sedis</taxon>
        <taxon>Babjeviella</taxon>
    </lineage>
</organism>
<evidence type="ECO:0000256" key="6">
    <source>
        <dbReference type="ARBA" id="ARBA00022989"/>
    </source>
</evidence>
<keyword evidence="5 10" id="KW-0999">Mitochondrion inner membrane</keyword>
<feature type="repeat" description="Solcar" evidence="11">
    <location>
        <begin position="107"/>
        <end position="202"/>
    </location>
</feature>
<evidence type="ECO:0000256" key="8">
    <source>
        <dbReference type="ARBA" id="ARBA00023136"/>
    </source>
</evidence>
<dbReference type="Pfam" id="PF00153">
    <property type="entry name" value="Mito_carr"/>
    <property type="match status" value="3"/>
</dbReference>
<dbReference type="GO" id="GO:0006783">
    <property type="term" value="P:heme biosynthetic process"/>
    <property type="evidence" value="ECO:0007669"/>
    <property type="project" value="EnsemblFungi"/>
</dbReference>
<evidence type="ECO:0000256" key="9">
    <source>
        <dbReference type="ARBA" id="ARBA00034060"/>
    </source>
</evidence>
<evidence type="ECO:0000256" key="10">
    <source>
        <dbReference type="HAMAP-Rule" id="MF_03064"/>
    </source>
</evidence>
<evidence type="ECO:0000313" key="13">
    <source>
        <dbReference type="Proteomes" id="UP000094336"/>
    </source>
</evidence>
<dbReference type="GO" id="GO:0015187">
    <property type="term" value="F:glycine transmembrane transporter activity"/>
    <property type="evidence" value="ECO:0007669"/>
    <property type="project" value="UniProtKB-UniRule"/>
</dbReference>
<dbReference type="InterPro" id="IPR030847">
    <property type="entry name" value="Hem25/SLC25A38"/>
</dbReference>
<dbReference type="GO" id="GO:1904983">
    <property type="term" value="P:glycine import into mitochondrion"/>
    <property type="evidence" value="ECO:0007669"/>
    <property type="project" value="UniProtKB-UniRule"/>
</dbReference>
<evidence type="ECO:0000256" key="5">
    <source>
        <dbReference type="ARBA" id="ARBA00022792"/>
    </source>
</evidence>
<reference evidence="13" key="1">
    <citation type="submission" date="2016-05" db="EMBL/GenBank/DDBJ databases">
        <title>Comparative genomics of biotechnologically important yeasts.</title>
        <authorList>
            <consortium name="DOE Joint Genome Institute"/>
            <person name="Riley R."/>
            <person name="Haridas S."/>
            <person name="Wolfe K.H."/>
            <person name="Lopes M.R."/>
            <person name="Hittinger C.T."/>
            <person name="Goker M."/>
            <person name="Salamov A."/>
            <person name="Wisecaver J."/>
            <person name="Long T.M."/>
            <person name="Aerts A.L."/>
            <person name="Barry K."/>
            <person name="Choi C."/>
            <person name="Clum A."/>
            <person name="Coughlan A.Y."/>
            <person name="Deshpande S."/>
            <person name="Douglass A.P."/>
            <person name="Hanson S.J."/>
            <person name="Klenk H.-P."/>
            <person name="Labutti K."/>
            <person name="Lapidus A."/>
            <person name="Lindquist E."/>
            <person name="Lipzen A."/>
            <person name="Meier-Kolthoff J.P."/>
            <person name="Ohm R.A."/>
            <person name="Otillar R.P."/>
            <person name="Pangilinan J."/>
            <person name="Peng Y."/>
            <person name="Rokas A."/>
            <person name="Rosa C.A."/>
            <person name="Scheuner C."/>
            <person name="Sibirny A.A."/>
            <person name="Slot J.C."/>
            <person name="Stielow J.B."/>
            <person name="Sun H."/>
            <person name="Kurtzman C.P."/>
            <person name="Blackwell M."/>
            <person name="Grigoriev I.V."/>
            <person name="Jeffries T.W."/>
        </authorList>
    </citation>
    <scope>NUCLEOTIDE SEQUENCE [LARGE SCALE GENOMIC DNA]</scope>
    <source>
        <strain evidence="13">NRRL Y-12698</strain>
    </source>
</reference>
<evidence type="ECO:0000256" key="3">
    <source>
        <dbReference type="ARBA" id="ARBA00022692"/>
    </source>
</evidence>
<gene>
    <name evidence="12" type="ORF">BABINDRAFT_160840</name>
</gene>
<dbReference type="OrthoDB" id="1924968at2759"/>
<evidence type="ECO:0000256" key="2">
    <source>
        <dbReference type="ARBA" id="ARBA00022448"/>
    </source>
</evidence>
<evidence type="ECO:0000256" key="1">
    <source>
        <dbReference type="ARBA" id="ARBA00004141"/>
    </source>
</evidence>
<keyword evidence="7 10" id="KW-0496">Mitochondrion</keyword>
<dbReference type="EMBL" id="KV454429">
    <property type="protein sequence ID" value="ODQ80578.1"/>
    <property type="molecule type" value="Genomic_DNA"/>
</dbReference>
<dbReference type="GO" id="GO:0005743">
    <property type="term" value="C:mitochondrial inner membrane"/>
    <property type="evidence" value="ECO:0007669"/>
    <property type="project" value="UniProtKB-SubCell"/>
</dbReference>
<keyword evidence="13" id="KW-1185">Reference proteome</keyword>
<proteinExistence type="inferred from homology"/>
<comment type="catalytic activity">
    <reaction evidence="9 10">
        <text>glycine(in) = glycine(out)</text>
        <dbReference type="Rhea" id="RHEA:70715"/>
        <dbReference type="ChEBI" id="CHEBI:57305"/>
    </reaction>
</comment>
<dbReference type="InterPro" id="IPR023395">
    <property type="entry name" value="MCP_dom_sf"/>
</dbReference>
<feature type="repeat" description="Solcar" evidence="11">
    <location>
        <begin position="4"/>
        <end position="83"/>
    </location>
</feature>
<evidence type="ECO:0000313" key="12">
    <source>
        <dbReference type="EMBL" id="ODQ80578.1"/>
    </source>
</evidence>
<comment type="similarity">
    <text evidence="10">Belongs to the mitochondrial carrier (TC 2.A.29) family. SLC25A38 subfamily.</text>
</comment>
<dbReference type="HAMAP" id="MF_03064">
    <property type="entry name" value="SLC25A38"/>
    <property type="match status" value="1"/>
</dbReference>
<dbReference type="PANTHER" id="PTHR46181">
    <property type="entry name" value="MITOCHONDRIAL GLYCINE TRANSPORTER"/>
    <property type="match status" value="1"/>
</dbReference>